<feature type="compositionally biased region" description="Low complexity" evidence="3">
    <location>
        <begin position="137"/>
        <end position="159"/>
    </location>
</feature>
<comment type="subcellular location">
    <subcellularLocation>
        <location evidence="1">Nucleus</location>
    </subcellularLocation>
</comment>
<dbReference type="GO" id="GO:0005634">
    <property type="term" value="C:nucleus"/>
    <property type="evidence" value="ECO:0007669"/>
    <property type="project" value="UniProtKB-SubCell"/>
</dbReference>
<proteinExistence type="predicted"/>
<keyword evidence="2" id="KW-0539">Nucleus</keyword>
<feature type="compositionally biased region" description="Basic residues" evidence="3">
    <location>
        <begin position="168"/>
        <end position="179"/>
    </location>
</feature>
<gene>
    <name evidence="5" type="ORF">JR316_000897</name>
</gene>
<dbReference type="PANTHER" id="PTHR13495:SF0">
    <property type="entry name" value="PSME3-INTERACTING PROTEIN"/>
    <property type="match status" value="1"/>
</dbReference>
<protein>
    <recommendedName>
        <fullName evidence="4">FAM192A/Fyv6 N-terminal domain-containing protein</fullName>
    </recommendedName>
</protein>
<evidence type="ECO:0000256" key="3">
    <source>
        <dbReference type="SAM" id="MobiDB-lite"/>
    </source>
</evidence>
<name>A0A8H7YB93_PSICU</name>
<dbReference type="InterPro" id="IPR019331">
    <property type="entry name" value="FAM192A/Fyv6_N"/>
</dbReference>
<sequence>MDQSLIPSLSEGVVGSRFITQDEVETAKQRREEQWKAAYARLGQEPPPQQQEEVYDGRSLAEKLAANRIAKQEEWEEKTKLANQFRALEEDEIMFLDSIRERQEEEERQRKEKDGEEVRNFKEAVAARTSSVNQPPTISSLSGNASTSAATTAVKPKATLPKKDAKRGLKGVVVKKKAKPAVPTESAPEKSQPAKKQDSDDDLQPNAKRRKVTEDS</sequence>
<feature type="domain" description="FAM192A/Fyv6 N-terminal" evidence="4">
    <location>
        <begin position="18"/>
        <end position="122"/>
    </location>
</feature>
<dbReference type="AlphaFoldDB" id="A0A8H7YB93"/>
<evidence type="ECO:0000256" key="2">
    <source>
        <dbReference type="ARBA" id="ARBA00023242"/>
    </source>
</evidence>
<evidence type="ECO:0000259" key="4">
    <source>
        <dbReference type="Pfam" id="PF10187"/>
    </source>
</evidence>
<dbReference type="Pfam" id="PF10187">
    <property type="entry name" value="FAM192A_Fyv6_N"/>
    <property type="match status" value="1"/>
</dbReference>
<dbReference type="OrthoDB" id="75720at2759"/>
<dbReference type="InterPro" id="IPR039845">
    <property type="entry name" value="FAM192A"/>
</dbReference>
<organism evidence="5">
    <name type="scientific">Psilocybe cubensis</name>
    <name type="common">Psychedelic mushroom</name>
    <name type="synonym">Stropharia cubensis</name>
    <dbReference type="NCBI Taxonomy" id="181762"/>
    <lineage>
        <taxon>Eukaryota</taxon>
        <taxon>Fungi</taxon>
        <taxon>Dikarya</taxon>
        <taxon>Basidiomycota</taxon>
        <taxon>Agaricomycotina</taxon>
        <taxon>Agaricomycetes</taxon>
        <taxon>Agaricomycetidae</taxon>
        <taxon>Agaricales</taxon>
        <taxon>Agaricineae</taxon>
        <taxon>Strophariaceae</taxon>
        <taxon>Psilocybe</taxon>
    </lineage>
</organism>
<dbReference type="PANTHER" id="PTHR13495">
    <property type="entry name" value="NEFA-INTERACTING NUCLEAR PROTEIN NIP30"/>
    <property type="match status" value="1"/>
</dbReference>
<reference evidence="5" key="1">
    <citation type="submission" date="2021-02" db="EMBL/GenBank/DDBJ databases">
        <title>Psilocybe cubensis genome.</title>
        <authorList>
            <person name="Mckernan K.J."/>
            <person name="Crawford S."/>
            <person name="Trippe A."/>
            <person name="Kane L.T."/>
            <person name="Mclaughlin S."/>
        </authorList>
    </citation>
    <scope>NUCLEOTIDE SEQUENCE [LARGE SCALE GENOMIC DNA]</scope>
    <source>
        <strain evidence="5">MGC-MH-2018</strain>
    </source>
</reference>
<feature type="region of interest" description="Disordered" evidence="3">
    <location>
        <begin position="99"/>
        <end position="216"/>
    </location>
</feature>
<accession>A0A8H7YB93</accession>
<feature type="compositionally biased region" description="Basic residues" evidence="3">
    <location>
        <begin position="207"/>
        <end position="216"/>
    </location>
</feature>
<dbReference type="EMBL" id="JAFIQS010000001">
    <property type="protein sequence ID" value="KAG5174239.1"/>
    <property type="molecule type" value="Genomic_DNA"/>
</dbReference>
<comment type="caution">
    <text evidence="5">The sequence shown here is derived from an EMBL/GenBank/DDBJ whole genome shotgun (WGS) entry which is preliminary data.</text>
</comment>
<feature type="compositionally biased region" description="Basic and acidic residues" evidence="3">
    <location>
        <begin position="99"/>
        <end position="122"/>
    </location>
</feature>
<evidence type="ECO:0000256" key="1">
    <source>
        <dbReference type="ARBA" id="ARBA00004123"/>
    </source>
</evidence>
<evidence type="ECO:0000313" key="5">
    <source>
        <dbReference type="EMBL" id="KAG5174239.1"/>
    </source>
</evidence>